<feature type="domain" description="O-antigen ligase-related" evidence="6">
    <location>
        <begin position="335"/>
        <end position="496"/>
    </location>
</feature>
<dbReference type="EMBL" id="MCGH01000002">
    <property type="protein sequence ID" value="ODM05232.1"/>
    <property type="molecule type" value="Genomic_DNA"/>
</dbReference>
<accession>A0A1E3A8X7</accession>
<keyword evidence="3 5" id="KW-1133">Transmembrane helix</keyword>
<feature type="transmembrane region" description="Helical" evidence="5">
    <location>
        <begin position="101"/>
        <end position="121"/>
    </location>
</feature>
<evidence type="ECO:0000313" key="8">
    <source>
        <dbReference type="Proteomes" id="UP000094067"/>
    </source>
</evidence>
<dbReference type="GO" id="GO:0016874">
    <property type="term" value="F:ligase activity"/>
    <property type="evidence" value="ECO:0007669"/>
    <property type="project" value="UniProtKB-KW"/>
</dbReference>
<evidence type="ECO:0000259" key="6">
    <source>
        <dbReference type="Pfam" id="PF04932"/>
    </source>
</evidence>
<evidence type="ECO:0000313" key="7">
    <source>
        <dbReference type="EMBL" id="ODM05232.1"/>
    </source>
</evidence>
<proteinExistence type="predicted"/>
<feature type="transmembrane region" description="Helical" evidence="5">
    <location>
        <begin position="211"/>
        <end position="239"/>
    </location>
</feature>
<feature type="transmembrane region" description="Helical" evidence="5">
    <location>
        <begin position="173"/>
        <end position="191"/>
    </location>
</feature>
<feature type="transmembrane region" description="Helical" evidence="5">
    <location>
        <begin position="294"/>
        <end position="313"/>
    </location>
</feature>
<feature type="transmembrane region" description="Helical" evidence="5">
    <location>
        <begin position="372"/>
        <end position="392"/>
    </location>
</feature>
<organism evidence="7 8">
    <name type="scientific">Eisenbergiella tayi</name>
    <dbReference type="NCBI Taxonomy" id="1432052"/>
    <lineage>
        <taxon>Bacteria</taxon>
        <taxon>Bacillati</taxon>
        <taxon>Bacillota</taxon>
        <taxon>Clostridia</taxon>
        <taxon>Lachnospirales</taxon>
        <taxon>Lachnospiraceae</taxon>
        <taxon>Eisenbergiella</taxon>
    </lineage>
</organism>
<feature type="transmembrane region" description="Helical" evidence="5">
    <location>
        <begin position="269"/>
        <end position="287"/>
    </location>
</feature>
<feature type="transmembrane region" description="Helical" evidence="5">
    <location>
        <begin position="133"/>
        <end position="152"/>
    </location>
</feature>
<evidence type="ECO:0000256" key="5">
    <source>
        <dbReference type="SAM" id="Phobius"/>
    </source>
</evidence>
<keyword evidence="4 5" id="KW-0472">Membrane</keyword>
<feature type="transmembrane region" description="Helical" evidence="5">
    <location>
        <begin position="246"/>
        <end position="263"/>
    </location>
</feature>
<feature type="transmembrane region" description="Helical" evidence="5">
    <location>
        <begin position="333"/>
        <end position="352"/>
    </location>
</feature>
<reference evidence="7 8" key="1">
    <citation type="submission" date="2016-07" db="EMBL/GenBank/DDBJ databases">
        <title>Characterization of isolates of Eisenbergiella tayi derived from blood cultures, using whole genome sequencing.</title>
        <authorList>
            <person name="Burdz T."/>
            <person name="Wiebe D."/>
            <person name="Huynh C."/>
            <person name="Bernard K."/>
        </authorList>
    </citation>
    <scope>NUCLEOTIDE SEQUENCE [LARGE SCALE GENOMIC DNA]</scope>
    <source>
        <strain evidence="7 8">NML 110608</strain>
    </source>
</reference>
<dbReference type="RefSeq" id="WP_069151577.1">
    <property type="nucleotide sequence ID" value="NZ_MCGH01000002.1"/>
</dbReference>
<sequence>MDQLTERNEQEKSVENKDKGTDWFFGNIRDAAQFLTGCWMFLMLTIFPLYFGNKYHEIGGYKFSFFSGTSTLILFPAAVLAVVVLLGKMMKREYGEWRKEISLADIGVLLYMGASVISFVLSDFRTDAWEGVSGWNMGLRTQLLMGASYFLISRFFPWRNGEEKRGTGLGGKLILYGFFAGSGITFILGILNRFGVDPLGMYKGISSSYQILFLSTIGQATWYSSYVCTVFAIGLCIFFAAKSNKIRIASGLYCVLGFMTLVTQNSDSAFASLALLFTGLFVAACGSPDKMERFLETAILGAASFKAIGFLQWGFSDRALELGRLSVMFSRGWLSWLLLLFFSICLIVLLQFEEKKGKAAVEKEWGKWKKKLRLICIIGVLSAAVLALLLIIGNTAGIWEKWFGITFHNQYLLFDNKWGSDRGFTWKAAAGMFAEMTPLRKLFGAGPDCFKAYSYSIPEYADLLYQYWKPNILTNAHNEFLNLLICIGIVGLLAFLAMLGMGVWRFFKAWEKKSEGTESTWLSAFVLAGMLSILAYAGHNFFCYQQVCCTPFLFIVMGLAESAVRINERKHS</sequence>
<dbReference type="Proteomes" id="UP000094067">
    <property type="component" value="Unassembled WGS sequence"/>
</dbReference>
<dbReference type="Pfam" id="PF04932">
    <property type="entry name" value="Wzy_C"/>
    <property type="match status" value="1"/>
</dbReference>
<evidence type="ECO:0000256" key="1">
    <source>
        <dbReference type="ARBA" id="ARBA00004141"/>
    </source>
</evidence>
<keyword evidence="7" id="KW-0436">Ligase</keyword>
<keyword evidence="2 5" id="KW-0812">Transmembrane</keyword>
<dbReference type="InterPro" id="IPR007016">
    <property type="entry name" value="O-antigen_ligase-rel_domated"/>
</dbReference>
<evidence type="ECO:0000256" key="2">
    <source>
        <dbReference type="ARBA" id="ARBA00022692"/>
    </source>
</evidence>
<gene>
    <name evidence="7" type="ORF">BEI61_01115</name>
</gene>
<comment type="subcellular location">
    <subcellularLocation>
        <location evidence="1">Membrane</location>
        <topology evidence="1">Multi-pass membrane protein</topology>
    </subcellularLocation>
</comment>
<feature type="transmembrane region" description="Helical" evidence="5">
    <location>
        <begin position="519"/>
        <end position="538"/>
    </location>
</feature>
<dbReference type="PANTHER" id="PTHR37422">
    <property type="entry name" value="TEICHURONIC ACID BIOSYNTHESIS PROTEIN TUAE"/>
    <property type="match status" value="1"/>
</dbReference>
<dbReference type="InterPro" id="IPR051533">
    <property type="entry name" value="WaaL-like"/>
</dbReference>
<dbReference type="PANTHER" id="PTHR37422:SF13">
    <property type="entry name" value="LIPOPOLYSACCHARIDE BIOSYNTHESIS PROTEIN PA4999-RELATED"/>
    <property type="match status" value="1"/>
</dbReference>
<feature type="transmembrane region" description="Helical" evidence="5">
    <location>
        <begin position="63"/>
        <end position="89"/>
    </location>
</feature>
<evidence type="ECO:0000256" key="3">
    <source>
        <dbReference type="ARBA" id="ARBA00022989"/>
    </source>
</evidence>
<protein>
    <submittedName>
        <fullName evidence="7">O-Antigen ligase</fullName>
    </submittedName>
</protein>
<evidence type="ECO:0000256" key="4">
    <source>
        <dbReference type="ARBA" id="ARBA00023136"/>
    </source>
</evidence>
<dbReference type="AlphaFoldDB" id="A0A1E3A8X7"/>
<name>A0A1E3A8X7_9FIRM</name>
<comment type="caution">
    <text evidence="7">The sequence shown here is derived from an EMBL/GenBank/DDBJ whole genome shotgun (WGS) entry which is preliminary data.</text>
</comment>
<feature type="transmembrane region" description="Helical" evidence="5">
    <location>
        <begin position="544"/>
        <end position="564"/>
    </location>
</feature>
<feature type="transmembrane region" description="Helical" evidence="5">
    <location>
        <begin position="31"/>
        <end position="51"/>
    </location>
</feature>
<feature type="transmembrane region" description="Helical" evidence="5">
    <location>
        <begin position="480"/>
        <end position="507"/>
    </location>
</feature>